<sequence length="108" mass="11027">MDAAGEVDGSASGFQPVSFPANRRKEPFFSCSVQKARCWTSVAAARAWTPPSAVPGAEAAGLPAGVAADTWAMGRAAARPAVASAGVTTCLRNGFSVHLRVRVVMPGP</sequence>
<organism evidence="2 3">
    <name type="scientific">Streptomyces telluris</name>
    <dbReference type="NCBI Taxonomy" id="2720021"/>
    <lineage>
        <taxon>Bacteria</taxon>
        <taxon>Bacillati</taxon>
        <taxon>Actinomycetota</taxon>
        <taxon>Actinomycetes</taxon>
        <taxon>Kitasatosporales</taxon>
        <taxon>Streptomycetaceae</taxon>
        <taxon>Streptomyces</taxon>
    </lineage>
</organism>
<dbReference type="AlphaFoldDB" id="A0A9X2LLX1"/>
<gene>
    <name evidence="2" type="ORF">NQU55_28435</name>
</gene>
<proteinExistence type="predicted"/>
<keyword evidence="3" id="KW-1185">Reference proteome</keyword>
<protein>
    <submittedName>
        <fullName evidence="2">Uncharacterized protein</fullName>
    </submittedName>
</protein>
<evidence type="ECO:0000256" key="1">
    <source>
        <dbReference type="SAM" id="MobiDB-lite"/>
    </source>
</evidence>
<reference evidence="2" key="1">
    <citation type="submission" date="2022-06" db="EMBL/GenBank/DDBJ databases">
        <title>WGS of actinobacteria.</title>
        <authorList>
            <person name="Thawai C."/>
        </authorList>
    </citation>
    <scope>NUCLEOTIDE SEQUENCE</scope>
    <source>
        <strain evidence="2">AA8</strain>
    </source>
</reference>
<dbReference type="RefSeq" id="WP_168095360.1">
    <property type="nucleotide sequence ID" value="NZ_JAATER010000400.1"/>
</dbReference>
<evidence type="ECO:0000313" key="3">
    <source>
        <dbReference type="Proteomes" id="UP001142374"/>
    </source>
</evidence>
<comment type="caution">
    <text evidence="2">The sequence shown here is derived from an EMBL/GenBank/DDBJ whole genome shotgun (WGS) entry which is preliminary data.</text>
</comment>
<evidence type="ECO:0000313" key="2">
    <source>
        <dbReference type="EMBL" id="MCQ8773657.1"/>
    </source>
</evidence>
<accession>A0A9X2LLX1</accession>
<dbReference type="EMBL" id="JANIID010000032">
    <property type="protein sequence ID" value="MCQ8773657.1"/>
    <property type="molecule type" value="Genomic_DNA"/>
</dbReference>
<name>A0A9X2LLX1_9ACTN</name>
<feature type="region of interest" description="Disordered" evidence="1">
    <location>
        <begin position="1"/>
        <end position="21"/>
    </location>
</feature>
<dbReference type="Proteomes" id="UP001142374">
    <property type="component" value="Unassembled WGS sequence"/>
</dbReference>